<organism evidence="1 2">
    <name type="scientific">Nocardia rhizosphaerihabitans</name>
    <dbReference type="NCBI Taxonomy" id="1691570"/>
    <lineage>
        <taxon>Bacteria</taxon>
        <taxon>Bacillati</taxon>
        <taxon>Actinomycetota</taxon>
        <taxon>Actinomycetes</taxon>
        <taxon>Mycobacteriales</taxon>
        <taxon>Nocardiaceae</taxon>
        <taxon>Nocardia</taxon>
    </lineage>
</organism>
<comment type="caution">
    <text evidence="1">The sequence shown here is derived from an EMBL/GenBank/DDBJ whole genome shotgun (WGS) entry which is preliminary data.</text>
</comment>
<protein>
    <submittedName>
        <fullName evidence="1">Uncharacterized protein</fullName>
    </submittedName>
</protein>
<evidence type="ECO:0000313" key="1">
    <source>
        <dbReference type="EMBL" id="GGN80913.1"/>
    </source>
</evidence>
<dbReference type="EMBL" id="BMNE01000003">
    <property type="protein sequence ID" value="GGN80913.1"/>
    <property type="molecule type" value="Genomic_DNA"/>
</dbReference>
<evidence type="ECO:0000313" key="2">
    <source>
        <dbReference type="Proteomes" id="UP000658127"/>
    </source>
</evidence>
<keyword evidence="2" id="KW-1185">Reference proteome</keyword>
<dbReference type="Proteomes" id="UP000658127">
    <property type="component" value="Unassembled WGS sequence"/>
</dbReference>
<name>A0ABQ2KH53_9NOCA</name>
<gene>
    <name evidence="1" type="ORF">GCM10011610_30750</name>
</gene>
<proteinExistence type="predicted"/>
<accession>A0ABQ2KH53</accession>
<reference evidence="2" key="1">
    <citation type="journal article" date="2019" name="Int. J. Syst. Evol. Microbiol.">
        <title>The Global Catalogue of Microorganisms (GCM) 10K type strain sequencing project: providing services to taxonomists for standard genome sequencing and annotation.</title>
        <authorList>
            <consortium name="The Broad Institute Genomics Platform"/>
            <consortium name="The Broad Institute Genome Sequencing Center for Infectious Disease"/>
            <person name="Wu L."/>
            <person name="Ma J."/>
        </authorList>
    </citation>
    <scope>NUCLEOTIDE SEQUENCE [LARGE SCALE GENOMIC DNA]</scope>
    <source>
        <strain evidence="2">CGMCC 4.7329</strain>
    </source>
</reference>
<sequence>MCRRFPVSTYRTLAAALYARFNQTDARRDFSAIVTDIRERSGEGTE</sequence>
<dbReference type="RefSeq" id="WP_229739844.1">
    <property type="nucleotide sequence ID" value="NZ_BMNE01000003.1"/>
</dbReference>